<comment type="caution">
    <text evidence="2">The sequence shown here is derived from an EMBL/GenBank/DDBJ whole genome shotgun (WGS) entry which is preliminary data.</text>
</comment>
<dbReference type="InParanoid" id="A0A7J8FSI6"/>
<protein>
    <submittedName>
        <fullName evidence="2">Uncharacterized protein</fullName>
    </submittedName>
</protein>
<name>A0A7J8FSI6_MOLMO</name>
<dbReference type="Proteomes" id="UP000550707">
    <property type="component" value="Unassembled WGS sequence"/>
</dbReference>
<proteinExistence type="predicted"/>
<feature type="region of interest" description="Disordered" evidence="1">
    <location>
        <begin position="1"/>
        <end position="24"/>
    </location>
</feature>
<dbReference type="EMBL" id="JACASF010000011">
    <property type="protein sequence ID" value="KAF6450541.1"/>
    <property type="molecule type" value="Genomic_DNA"/>
</dbReference>
<evidence type="ECO:0000313" key="2">
    <source>
        <dbReference type="EMBL" id="KAF6450541.1"/>
    </source>
</evidence>
<evidence type="ECO:0000256" key="1">
    <source>
        <dbReference type="SAM" id="MobiDB-lite"/>
    </source>
</evidence>
<gene>
    <name evidence="2" type="ORF">HJG59_008409</name>
</gene>
<keyword evidence="3" id="KW-1185">Reference proteome</keyword>
<reference evidence="2 3" key="1">
    <citation type="journal article" date="2020" name="Nature">
        <title>Six reference-quality genomes reveal evolution of bat adaptations.</title>
        <authorList>
            <person name="Jebb D."/>
            <person name="Huang Z."/>
            <person name="Pippel M."/>
            <person name="Hughes G.M."/>
            <person name="Lavrichenko K."/>
            <person name="Devanna P."/>
            <person name="Winkler S."/>
            <person name="Jermiin L.S."/>
            <person name="Skirmuntt E.C."/>
            <person name="Katzourakis A."/>
            <person name="Burkitt-Gray L."/>
            <person name="Ray D.A."/>
            <person name="Sullivan K.A.M."/>
            <person name="Roscito J.G."/>
            <person name="Kirilenko B.M."/>
            <person name="Davalos L.M."/>
            <person name="Corthals A.P."/>
            <person name="Power M.L."/>
            <person name="Jones G."/>
            <person name="Ransome R.D."/>
            <person name="Dechmann D.K.N."/>
            <person name="Locatelli A.G."/>
            <person name="Puechmaille S.J."/>
            <person name="Fedrigo O."/>
            <person name="Jarvis E.D."/>
            <person name="Hiller M."/>
            <person name="Vernes S.C."/>
            <person name="Myers E.W."/>
            <person name="Teeling E.C."/>
        </authorList>
    </citation>
    <scope>NUCLEOTIDE SEQUENCE [LARGE SCALE GENOMIC DNA]</scope>
    <source>
        <strain evidence="2">MMolMol1</strain>
        <tissue evidence="2">Muscle</tissue>
    </source>
</reference>
<organism evidence="2 3">
    <name type="scientific">Molossus molossus</name>
    <name type="common">Pallas' mastiff bat</name>
    <name type="synonym">Vespertilio molossus</name>
    <dbReference type="NCBI Taxonomy" id="27622"/>
    <lineage>
        <taxon>Eukaryota</taxon>
        <taxon>Metazoa</taxon>
        <taxon>Chordata</taxon>
        <taxon>Craniata</taxon>
        <taxon>Vertebrata</taxon>
        <taxon>Euteleostomi</taxon>
        <taxon>Mammalia</taxon>
        <taxon>Eutheria</taxon>
        <taxon>Laurasiatheria</taxon>
        <taxon>Chiroptera</taxon>
        <taxon>Yangochiroptera</taxon>
        <taxon>Molossidae</taxon>
        <taxon>Molossus</taxon>
    </lineage>
</organism>
<dbReference type="AlphaFoldDB" id="A0A7J8FSI6"/>
<accession>A0A7J8FSI6</accession>
<sequence length="193" mass="21427">MHTLTHARTLSPTGPVQTRLQRSGSLWAVEKTHRVRRRCEHSQRRRGNGSVFPIRVVNTVHHSRSPALAWGRDQPMDTWRSWSSGSVRVPRRTRTLSECRGPDGASGRRLHLCPRTFLQRSVTRYPRICSLHTKRGSPVPAGVLRAGSGLRAPLKLQRPGCPGCGQTSEGCRKRPTSVPGHCSLARGHLPTSC</sequence>
<evidence type="ECO:0000313" key="3">
    <source>
        <dbReference type="Proteomes" id="UP000550707"/>
    </source>
</evidence>